<accession>A0A1E1M171</accession>
<name>A0A1E1M171_RHYSE</name>
<evidence type="ECO:0000313" key="1">
    <source>
        <dbReference type="EMBL" id="CZT42870.1"/>
    </source>
</evidence>
<protein>
    <submittedName>
        <fullName evidence="1">Uncharacterized protein</fullName>
    </submittedName>
</protein>
<dbReference type="EMBL" id="FJVC01000104">
    <property type="protein sequence ID" value="CZT42870.1"/>
    <property type="molecule type" value="Genomic_DNA"/>
</dbReference>
<evidence type="ECO:0000313" key="2">
    <source>
        <dbReference type="Proteomes" id="UP000177625"/>
    </source>
</evidence>
<proteinExistence type="predicted"/>
<dbReference type="AlphaFoldDB" id="A0A1E1M171"/>
<keyword evidence="2" id="KW-1185">Reference proteome</keyword>
<sequence length="118" mass="13472">MSFALSWNGLDTCRYVPDAATAERSHHSMYTIASITATIPTTTFNYRYDKTSADSLLRKYAFQVCAARRKKGFYREFPGCFPQQMLIDIAETMVSMFEDLNAQEITTVSDFHVKSNTE</sequence>
<dbReference type="Proteomes" id="UP000177625">
    <property type="component" value="Unassembled WGS sequence"/>
</dbReference>
<organism evidence="1 2">
    <name type="scientific">Rhynchosporium secalis</name>
    <name type="common">Barley scald fungus</name>
    <dbReference type="NCBI Taxonomy" id="38038"/>
    <lineage>
        <taxon>Eukaryota</taxon>
        <taxon>Fungi</taxon>
        <taxon>Dikarya</taxon>
        <taxon>Ascomycota</taxon>
        <taxon>Pezizomycotina</taxon>
        <taxon>Leotiomycetes</taxon>
        <taxon>Helotiales</taxon>
        <taxon>Ploettnerulaceae</taxon>
        <taxon>Rhynchosporium</taxon>
    </lineage>
</organism>
<gene>
    <name evidence="1" type="ORF">RSE6_02822</name>
</gene>
<reference evidence="2" key="1">
    <citation type="submission" date="2016-03" db="EMBL/GenBank/DDBJ databases">
        <authorList>
            <person name="Guldener U."/>
        </authorList>
    </citation>
    <scope>NUCLEOTIDE SEQUENCE [LARGE SCALE GENOMIC DNA]</scope>
</reference>